<organism evidence="6 7">
    <name type="scientific">Mizuhopecten yessoensis</name>
    <name type="common">Japanese scallop</name>
    <name type="synonym">Patinopecten yessoensis</name>
    <dbReference type="NCBI Taxonomy" id="6573"/>
    <lineage>
        <taxon>Eukaryota</taxon>
        <taxon>Metazoa</taxon>
        <taxon>Spiralia</taxon>
        <taxon>Lophotrochozoa</taxon>
        <taxon>Mollusca</taxon>
        <taxon>Bivalvia</taxon>
        <taxon>Autobranchia</taxon>
        <taxon>Pteriomorphia</taxon>
        <taxon>Pectinida</taxon>
        <taxon>Pectinoidea</taxon>
        <taxon>Pectinidae</taxon>
        <taxon>Mizuhopecten</taxon>
    </lineage>
</organism>
<dbReference type="Pfam" id="PF25899">
    <property type="entry name" value="DUF7959"/>
    <property type="match status" value="1"/>
</dbReference>
<dbReference type="OrthoDB" id="5983572at2759"/>
<comment type="caution">
    <text evidence="6">The sequence shown here is derived from an EMBL/GenBank/DDBJ whole genome shotgun (WGS) entry which is preliminary data.</text>
</comment>
<feature type="compositionally biased region" description="Basic and acidic residues" evidence="1">
    <location>
        <begin position="658"/>
        <end position="673"/>
    </location>
</feature>
<feature type="region of interest" description="Disordered" evidence="1">
    <location>
        <begin position="652"/>
        <end position="673"/>
    </location>
</feature>
<dbReference type="EMBL" id="NEDP02001340">
    <property type="protein sequence ID" value="OWF53453.1"/>
    <property type="molecule type" value="Genomic_DNA"/>
</dbReference>
<dbReference type="PANTHER" id="PTHR36902">
    <property type="entry name" value="ENRICHED IN SURFACE-LABELED PROTEOME PROTEIN 9"/>
    <property type="match status" value="1"/>
</dbReference>
<evidence type="ECO:0000259" key="5">
    <source>
        <dbReference type="Pfam" id="PF25899"/>
    </source>
</evidence>
<evidence type="ECO:0000313" key="6">
    <source>
        <dbReference type="EMBL" id="OWF53453.1"/>
    </source>
</evidence>
<evidence type="ECO:0000256" key="1">
    <source>
        <dbReference type="SAM" id="MobiDB-lite"/>
    </source>
</evidence>
<sequence>MDILLQCRIKSALLFLCVLYVPQPGHTDGPKHGIDNSICNPASITNSVTPKRPQLPSTYRVSIEANIENRNYSTDYTEYYDSVANKGATHQWFLGFHVQSIYSPGTDELFTVETQTKTCTTDTLATAGPKYIFGYQPSSSNPQVGRLYTAAGALRFGNGTNEQYMGTARVRGIIADYWKSCMYWPGMDATMEVHWYFTNTGAWDPATGKTLPSPLRCQVSGKVWSGTPHMFNHTYEFNEFRTTIGPSYPFQTPPGIACPHRKDTKPLPTPSNYFVFTAETLNIDFTSIGFIKEWYAKDMNMVRYDYQPDPGTPSPYGHDLLSEIHDFSEGIAYIQDPTIGNCTLTTISARDIDSKAVDANHVRIRTSQEFFNFDKAAYQYEGVRKVRGIDADVWIATRTDWPPGSPGQNSTWEWYFARQGWRESTGHTYVFGMPLMLSVHSDNYGSLVYNTYNFDEEKPKIWDFDISRCYNYTNRQDFAFKIPGSYQNTAALNLQGFKYNVIVAVHQAATVSALRITNVKIDYDASNILVSLTLLGTPIIRGDVNNPVTQVSLTTAATLLTNAINSNQLKISAGTGVGTQTTTLTAQPYSLKQSSHVVQKGYYVPPAKTAAYTSGAVAGLGVAMAIVFFVFGFACMYIYYRKNGGSFTKGGNDNAGFEPKKFDNESPERGDDA</sequence>
<proteinExistence type="predicted"/>
<feature type="domain" description="LolA-like" evidence="4">
    <location>
        <begin position="253"/>
        <end position="470"/>
    </location>
</feature>
<dbReference type="STRING" id="6573.A0A210QXL5"/>
<keyword evidence="2" id="KW-1133">Transmembrane helix</keyword>
<accession>A0A210QXL5</accession>
<evidence type="ECO:0000313" key="7">
    <source>
        <dbReference type="Proteomes" id="UP000242188"/>
    </source>
</evidence>
<dbReference type="PANTHER" id="PTHR36902:SF1">
    <property type="entry name" value="ENRICHED IN SURFACE-LABELED PROTEOME PROTEIN 9"/>
    <property type="match status" value="1"/>
</dbReference>
<gene>
    <name evidence="6" type="ORF">KP79_PYT22920</name>
</gene>
<dbReference type="InterPro" id="IPR058265">
    <property type="entry name" value="DUF7959"/>
</dbReference>
<dbReference type="AlphaFoldDB" id="A0A210QXL5"/>
<name>A0A210QXL5_MIZYE</name>
<keyword evidence="2" id="KW-0472">Membrane</keyword>
<feature type="chain" id="PRO_5012171222" evidence="3">
    <location>
        <begin position="28"/>
        <end position="673"/>
    </location>
</feature>
<evidence type="ECO:0000256" key="3">
    <source>
        <dbReference type="SAM" id="SignalP"/>
    </source>
</evidence>
<reference evidence="6 7" key="1">
    <citation type="journal article" date="2017" name="Nat. Ecol. Evol.">
        <title>Scallop genome provides insights into evolution of bilaterian karyotype and development.</title>
        <authorList>
            <person name="Wang S."/>
            <person name="Zhang J."/>
            <person name="Jiao W."/>
            <person name="Li J."/>
            <person name="Xun X."/>
            <person name="Sun Y."/>
            <person name="Guo X."/>
            <person name="Huan P."/>
            <person name="Dong B."/>
            <person name="Zhang L."/>
            <person name="Hu X."/>
            <person name="Sun X."/>
            <person name="Wang J."/>
            <person name="Zhao C."/>
            <person name="Wang Y."/>
            <person name="Wang D."/>
            <person name="Huang X."/>
            <person name="Wang R."/>
            <person name="Lv J."/>
            <person name="Li Y."/>
            <person name="Zhang Z."/>
            <person name="Liu B."/>
            <person name="Lu W."/>
            <person name="Hui Y."/>
            <person name="Liang J."/>
            <person name="Zhou Z."/>
            <person name="Hou R."/>
            <person name="Li X."/>
            <person name="Liu Y."/>
            <person name="Li H."/>
            <person name="Ning X."/>
            <person name="Lin Y."/>
            <person name="Zhao L."/>
            <person name="Xing Q."/>
            <person name="Dou J."/>
            <person name="Li Y."/>
            <person name="Mao J."/>
            <person name="Guo H."/>
            <person name="Dou H."/>
            <person name="Li T."/>
            <person name="Mu C."/>
            <person name="Jiang W."/>
            <person name="Fu Q."/>
            <person name="Fu X."/>
            <person name="Miao Y."/>
            <person name="Liu J."/>
            <person name="Yu Q."/>
            <person name="Li R."/>
            <person name="Liao H."/>
            <person name="Li X."/>
            <person name="Kong Y."/>
            <person name="Jiang Z."/>
            <person name="Chourrout D."/>
            <person name="Li R."/>
            <person name="Bao Z."/>
        </authorList>
    </citation>
    <scope>NUCLEOTIDE SEQUENCE [LARGE SCALE GENOMIC DNA]</scope>
    <source>
        <strain evidence="6 7">PY_sf001</strain>
    </source>
</reference>
<evidence type="ECO:0000259" key="4">
    <source>
        <dbReference type="Pfam" id="PF25898"/>
    </source>
</evidence>
<dbReference type="Pfam" id="PF25898">
    <property type="entry name" value="LolA_2nd_metazoa"/>
    <property type="match status" value="1"/>
</dbReference>
<feature type="signal peptide" evidence="3">
    <location>
        <begin position="1"/>
        <end position="27"/>
    </location>
</feature>
<dbReference type="Proteomes" id="UP000242188">
    <property type="component" value="Unassembled WGS sequence"/>
</dbReference>
<protein>
    <submittedName>
        <fullName evidence="6">Uncharacterized protein</fullName>
    </submittedName>
</protein>
<dbReference type="InterPro" id="IPR058831">
    <property type="entry name" value="LolA-like_dom_2nd"/>
</dbReference>
<keyword evidence="3" id="KW-0732">Signal</keyword>
<feature type="domain" description="DUF7959" evidence="5">
    <location>
        <begin position="479"/>
        <end position="589"/>
    </location>
</feature>
<feature type="transmembrane region" description="Helical" evidence="2">
    <location>
        <begin position="616"/>
        <end position="640"/>
    </location>
</feature>
<keyword evidence="2" id="KW-0812">Transmembrane</keyword>
<keyword evidence="7" id="KW-1185">Reference proteome</keyword>
<evidence type="ECO:0000256" key="2">
    <source>
        <dbReference type="SAM" id="Phobius"/>
    </source>
</evidence>